<dbReference type="Proteomes" id="UP000218554">
    <property type="component" value="Chromosome"/>
</dbReference>
<dbReference type="InterPro" id="IPR041474">
    <property type="entry name" value="NicS_C"/>
</dbReference>
<dbReference type="RefSeq" id="WP_003454683.1">
    <property type="nucleotide sequence ID" value="NZ_AJMR01000216.1"/>
</dbReference>
<dbReference type="KEGG" id="pfuw:KF707C_37670"/>
<gene>
    <name evidence="4" type="ORF">KF707C_37670</name>
</gene>
<dbReference type="Pfam" id="PF00440">
    <property type="entry name" value="TetR_N"/>
    <property type="match status" value="1"/>
</dbReference>
<reference evidence="5" key="1">
    <citation type="submission" date="2015-05" db="EMBL/GenBank/DDBJ databases">
        <title>Draft genome sequencing of a biphenyl-degrading bacterium, Pseudomonas balearica KF707 (=NBRC110670).</title>
        <authorList>
            <person name="Kimura N."/>
            <person name="Hirose J."/>
            <person name="Watanabe T."/>
            <person name="Suenaga H."/>
            <person name="Fujihara H."/>
            <person name="Noguchi M."/>
            <person name="Hashimoto M."/>
            <person name="Shimodaira J."/>
            <person name="Tsuchikane K."/>
            <person name="Hosoyama A."/>
            <person name="Yamazoe A."/>
            <person name="Fujita N."/>
            <person name="Furukawa K."/>
        </authorList>
    </citation>
    <scope>NUCLEOTIDE SEQUENCE [LARGE SCALE GENOMIC DNA]</scope>
    <source>
        <strain evidence="5">DSM 10086 / NBRC 110670 / KF707</strain>
    </source>
</reference>
<feature type="DNA-binding region" description="H-T-H motif" evidence="2">
    <location>
        <begin position="35"/>
        <end position="54"/>
    </location>
</feature>
<dbReference type="EMBL" id="AP014862">
    <property type="protein sequence ID" value="BAU75455.1"/>
    <property type="molecule type" value="Genomic_DNA"/>
</dbReference>
<dbReference type="InterPro" id="IPR036271">
    <property type="entry name" value="Tet_transcr_reg_TetR-rel_C_sf"/>
</dbReference>
<keyword evidence="5" id="KW-1185">Reference proteome</keyword>
<dbReference type="PANTHER" id="PTHR30328">
    <property type="entry name" value="TRANSCRIPTIONAL REPRESSOR"/>
    <property type="match status" value="1"/>
</dbReference>
<proteinExistence type="predicted"/>
<dbReference type="AlphaFoldDB" id="A0AAD1C269"/>
<keyword evidence="1 2" id="KW-0238">DNA-binding</keyword>
<accession>A0AAD1C269</accession>
<evidence type="ECO:0000259" key="3">
    <source>
        <dbReference type="PROSITE" id="PS50977"/>
    </source>
</evidence>
<name>A0AAD1C269_METFU</name>
<dbReference type="PANTHER" id="PTHR30328:SF54">
    <property type="entry name" value="HTH-TYPE TRANSCRIPTIONAL REPRESSOR SCO4008"/>
    <property type="match status" value="1"/>
</dbReference>
<dbReference type="InterPro" id="IPR009057">
    <property type="entry name" value="Homeodomain-like_sf"/>
</dbReference>
<evidence type="ECO:0000313" key="4">
    <source>
        <dbReference type="EMBL" id="BAU75455.1"/>
    </source>
</evidence>
<evidence type="ECO:0000313" key="5">
    <source>
        <dbReference type="Proteomes" id="UP000218554"/>
    </source>
</evidence>
<dbReference type="Gene3D" id="1.10.357.10">
    <property type="entry name" value="Tetracycline Repressor, domain 2"/>
    <property type="match status" value="1"/>
</dbReference>
<dbReference type="InterPro" id="IPR001647">
    <property type="entry name" value="HTH_TetR"/>
</dbReference>
<evidence type="ECO:0000256" key="2">
    <source>
        <dbReference type="PROSITE-ProRule" id="PRU00335"/>
    </source>
</evidence>
<protein>
    <submittedName>
        <fullName evidence="4">Transcriptional regulator</fullName>
    </submittedName>
</protein>
<dbReference type="SUPFAM" id="SSF48498">
    <property type="entry name" value="Tetracyclin repressor-like, C-terminal domain"/>
    <property type="match status" value="1"/>
</dbReference>
<organism evidence="4 5">
    <name type="scientific">Metapseudomonas furukawaii</name>
    <name type="common">Pseudomonas furukawaii</name>
    <dbReference type="NCBI Taxonomy" id="1149133"/>
    <lineage>
        <taxon>Bacteria</taxon>
        <taxon>Pseudomonadati</taxon>
        <taxon>Pseudomonadota</taxon>
        <taxon>Gammaproteobacteria</taxon>
        <taxon>Pseudomonadales</taxon>
        <taxon>Pseudomonadaceae</taxon>
        <taxon>Metapseudomonas</taxon>
    </lineage>
</organism>
<dbReference type="Pfam" id="PF17938">
    <property type="entry name" value="TetR_C_29"/>
    <property type="match status" value="1"/>
</dbReference>
<reference evidence="4 5" key="2">
    <citation type="journal article" date="2017" name="Int. J. Syst. Evol. Microbiol.">
        <title>Pseudomonas furukawaii sp. nov., a polychlorinated biphenyl-degrading bacterium isolated from biphenyl-contaminated soil in Japan.</title>
        <authorList>
            <person name="Kimura N."/>
            <person name="Watanabe T."/>
            <person name="Suenaga H."/>
            <person name="Fujihara H."/>
            <person name="Futagami T."/>
            <person name="Goto M."/>
            <person name="Hanada S."/>
            <person name="Hirose J."/>
        </authorList>
    </citation>
    <scope>NUCLEOTIDE SEQUENCE [LARGE SCALE GENOMIC DNA]</scope>
    <source>
        <strain evidence="5">DSM 10086 / NBRC 110670 / KF707</strain>
    </source>
</reference>
<sequence length="213" mass="24054">MKTAVQNEPGKRNTIRRLIEAARQEFSEKGLSGVRMEEVASAAGVTKQLIYHYYGSKEGLFVAVLDECSERIMSELVGLEVDDLAPSEAMRTMLNHFFDQYREDPLLGSLAHEGIHYHNSHQTPRNRFLEMAPALIDKFDNILRRGAKSGDFKPDVNSRLFLATAALVTTDWFTNRYSMSTLAGLDTTSEEGMNTWRSYSADFILAGITLRHE</sequence>
<dbReference type="InterPro" id="IPR050109">
    <property type="entry name" value="HTH-type_TetR-like_transc_reg"/>
</dbReference>
<dbReference type="PROSITE" id="PS50977">
    <property type="entry name" value="HTH_TETR_2"/>
    <property type="match status" value="1"/>
</dbReference>
<evidence type="ECO:0000256" key="1">
    <source>
        <dbReference type="ARBA" id="ARBA00023125"/>
    </source>
</evidence>
<feature type="domain" description="HTH tetR-type" evidence="3">
    <location>
        <begin position="12"/>
        <end position="72"/>
    </location>
</feature>
<dbReference type="SUPFAM" id="SSF46689">
    <property type="entry name" value="Homeodomain-like"/>
    <property type="match status" value="1"/>
</dbReference>
<dbReference type="PRINTS" id="PR00455">
    <property type="entry name" value="HTHTETR"/>
</dbReference>
<dbReference type="GO" id="GO:0003677">
    <property type="term" value="F:DNA binding"/>
    <property type="evidence" value="ECO:0007669"/>
    <property type="project" value="UniProtKB-UniRule"/>
</dbReference>